<dbReference type="Gene3D" id="1.10.10.60">
    <property type="entry name" value="Homeodomain-like"/>
    <property type="match status" value="1"/>
</dbReference>
<dbReference type="PANTHER" id="PTHR24329:SF543">
    <property type="entry name" value="FI01017P-RELATED"/>
    <property type="match status" value="1"/>
</dbReference>
<sequence length="141" mass="15986">MRIELTEARVQVWFQNRRAKFRKQERQTTPKTDGTADTVSEAGSLSSREERDMKEEPAKKKSKSSAKKQAGPTGSMASENGIPTNCAAEKQGTVAHTTRPADDRNGNFRFIFSYTYTSFSRLEIRRSTRQHQVIVVTAIWT</sequence>
<dbReference type="InterPro" id="IPR001356">
    <property type="entry name" value="HD"/>
</dbReference>
<dbReference type="Proteomes" id="UP000186922">
    <property type="component" value="Unassembled WGS sequence"/>
</dbReference>
<feature type="compositionally biased region" description="Basic and acidic residues" evidence="4">
    <location>
        <begin position="47"/>
        <end position="59"/>
    </location>
</feature>
<feature type="DNA-binding region" description="Homeobox" evidence="2">
    <location>
        <begin position="3"/>
        <end position="25"/>
    </location>
</feature>
<reference evidence="6 7" key="1">
    <citation type="journal article" date="2016" name="Nat. Commun.">
        <title>Extremotolerant tardigrade genome and improved radiotolerance of human cultured cells by tardigrade-unique protein.</title>
        <authorList>
            <person name="Hashimoto T."/>
            <person name="Horikawa D.D."/>
            <person name="Saito Y."/>
            <person name="Kuwahara H."/>
            <person name="Kozuka-Hata H."/>
            <person name="Shin-I T."/>
            <person name="Minakuchi Y."/>
            <person name="Ohishi K."/>
            <person name="Motoyama A."/>
            <person name="Aizu T."/>
            <person name="Enomoto A."/>
            <person name="Kondo K."/>
            <person name="Tanaka S."/>
            <person name="Hara Y."/>
            <person name="Koshikawa S."/>
            <person name="Sagara H."/>
            <person name="Miura T."/>
            <person name="Yokobori S."/>
            <person name="Miyagawa K."/>
            <person name="Suzuki Y."/>
            <person name="Kubo T."/>
            <person name="Oyama M."/>
            <person name="Kohara Y."/>
            <person name="Fujiyama A."/>
            <person name="Arakawa K."/>
            <person name="Katayama T."/>
            <person name="Toyoda A."/>
            <person name="Kunieda T."/>
        </authorList>
    </citation>
    <scope>NUCLEOTIDE SEQUENCE [LARGE SCALE GENOMIC DNA]</scope>
    <source>
        <strain evidence="6 7">YOKOZUNA-1</strain>
    </source>
</reference>
<evidence type="ECO:0000259" key="5">
    <source>
        <dbReference type="PROSITE" id="PS50071"/>
    </source>
</evidence>
<keyword evidence="2 3" id="KW-0371">Homeobox</keyword>
<dbReference type="Pfam" id="PF00046">
    <property type="entry name" value="Homeodomain"/>
    <property type="match status" value="1"/>
</dbReference>
<comment type="subcellular location">
    <subcellularLocation>
        <location evidence="1 2 3">Nucleus</location>
    </subcellularLocation>
</comment>
<keyword evidence="2 3" id="KW-0238">DNA-binding</keyword>
<evidence type="ECO:0000256" key="2">
    <source>
        <dbReference type="PROSITE-ProRule" id="PRU00108"/>
    </source>
</evidence>
<proteinExistence type="predicted"/>
<name>A0A1D1VKV6_RAMVA</name>
<dbReference type="InterPro" id="IPR009057">
    <property type="entry name" value="Homeodomain-like_sf"/>
</dbReference>
<evidence type="ECO:0000313" key="7">
    <source>
        <dbReference type="Proteomes" id="UP000186922"/>
    </source>
</evidence>
<feature type="compositionally biased region" description="Polar residues" evidence="4">
    <location>
        <begin position="29"/>
        <end position="46"/>
    </location>
</feature>
<protein>
    <recommendedName>
        <fullName evidence="5">Homeobox domain-containing protein</fullName>
    </recommendedName>
</protein>
<dbReference type="PANTHER" id="PTHR24329">
    <property type="entry name" value="HOMEOBOX PROTEIN ARISTALESS"/>
    <property type="match status" value="1"/>
</dbReference>
<dbReference type="GO" id="GO:0000981">
    <property type="term" value="F:DNA-binding transcription factor activity, RNA polymerase II-specific"/>
    <property type="evidence" value="ECO:0007669"/>
    <property type="project" value="TreeGrafter"/>
</dbReference>
<comment type="caution">
    <text evidence="6">The sequence shown here is derived from an EMBL/GenBank/DDBJ whole genome shotgun (WGS) entry which is preliminary data.</text>
</comment>
<dbReference type="CDD" id="cd00086">
    <property type="entry name" value="homeodomain"/>
    <property type="match status" value="1"/>
</dbReference>
<dbReference type="PROSITE" id="PS50071">
    <property type="entry name" value="HOMEOBOX_2"/>
    <property type="match status" value="1"/>
</dbReference>
<evidence type="ECO:0000256" key="3">
    <source>
        <dbReference type="RuleBase" id="RU000682"/>
    </source>
</evidence>
<dbReference type="SUPFAM" id="SSF46689">
    <property type="entry name" value="Homeodomain-like"/>
    <property type="match status" value="1"/>
</dbReference>
<evidence type="ECO:0000313" key="6">
    <source>
        <dbReference type="EMBL" id="GAV00763.1"/>
    </source>
</evidence>
<dbReference type="GO" id="GO:0000977">
    <property type="term" value="F:RNA polymerase II transcription regulatory region sequence-specific DNA binding"/>
    <property type="evidence" value="ECO:0007669"/>
    <property type="project" value="TreeGrafter"/>
</dbReference>
<dbReference type="EMBL" id="BDGG01000006">
    <property type="protein sequence ID" value="GAV00763.1"/>
    <property type="molecule type" value="Genomic_DNA"/>
</dbReference>
<dbReference type="STRING" id="947166.A0A1D1VKV6"/>
<feature type="region of interest" description="Disordered" evidence="4">
    <location>
        <begin position="15"/>
        <end position="102"/>
    </location>
</feature>
<organism evidence="6 7">
    <name type="scientific">Ramazzottius varieornatus</name>
    <name type="common">Water bear</name>
    <name type="synonym">Tardigrade</name>
    <dbReference type="NCBI Taxonomy" id="947166"/>
    <lineage>
        <taxon>Eukaryota</taxon>
        <taxon>Metazoa</taxon>
        <taxon>Ecdysozoa</taxon>
        <taxon>Tardigrada</taxon>
        <taxon>Eutardigrada</taxon>
        <taxon>Parachela</taxon>
        <taxon>Hypsibioidea</taxon>
        <taxon>Ramazzottiidae</taxon>
        <taxon>Ramazzottius</taxon>
    </lineage>
</organism>
<keyword evidence="2 3" id="KW-0539">Nucleus</keyword>
<dbReference type="AlphaFoldDB" id="A0A1D1VKV6"/>
<evidence type="ECO:0000256" key="4">
    <source>
        <dbReference type="SAM" id="MobiDB-lite"/>
    </source>
</evidence>
<accession>A0A1D1VKV6</accession>
<dbReference type="GO" id="GO:0005634">
    <property type="term" value="C:nucleus"/>
    <property type="evidence" value="ECO:0007669"/>
    <property type="project" value="UniProtKB-SubCell"/>
</dbReference>
<gene>
    <name evidence="6" type="primary">RvY_11564</name>
    <name evidence="6" type="synonym">RvY_11564.2</name>
    <name evidence="6" type="ORF">RvY_11564-2</name>
</gene>
<dbReference type="InterPro" id="IPR050649">
    <property type="entry name" value="Paired_Homeobox_TFs"/>
</dbReference>
<feature type="domain" description="Homeobox" evidence="5">
    <location>
        <begin position="1"/>
        <end position="24"/>
    </location>
</feature>
<dbReference type="OrthoDB" id="10071101at2759"/>
<evidence type="ECO:0000256" key="1">
    <source>
        <dbReference type="ARBA" id="ARBA00004123"/>
    </source>
</evidence>
<keyword evidence="7" id="KW-1185">Reference proteome</keyword>